<dbReference type="EMBL" id="BMXF01000009">
    <property type="protein sequence ID" value="GHB88165.1"/>
    <property type="molecule type" value="Genomic_DNA"/>
</dbReference>
<dbReference type="AlphaFoldDB" id="A0A8J3GCH3"/>
<name>A0A8J3GCH3_9BACT</name>
<dbReference type="Proteomes" id="UP000598271">
    <property type="component" value="Unassembled WGS sequence"/>
</dbReference>
<protein>
    <submittedName>
        <fullName evidence="1">Uncharacterized protein</fullName>
    </submittedName>
</protein>
<sequence>MLLGPALSTAYSQTYRDAHIRYEPVQLTTDEKEVLSESLQKQHEKYDPAEQMITSTLKNYYQYHTDATDGVLHQTRGSMSYALDLLDLDDPKRAAFNYQQRAFDIIRKTISLQDTVRANKTYGIWPYYLEEPLATKKSPADWNWADFLGVSLLDIYMGHQQKLPADLKEMIKNSLIRAAESIQKRNVGPGYTNIAIMGTYTTYLTSHLFDLPKMQDYAAKRLQNFYEYTLENGFTEYNSPTYTRVALDELVRMKDHIVEPEARKKIDYLYDQAWDMVARHYHKPSGQWAGPHSRSYSSLVRPDFYAILDEASDGKIKLPYTEKRGEVKIRHEIPKKLLPYFLDPKYPRTERDVLKVDDPQIIGISYLTDKYAISTANRSSLWNQRRPFLAYWGTPEQPHYLQVRMLRDDYDFSSASFYSDQKENDVLAAITFLTNGGDKHISIDRLQEGKFRAKDLRLRFEFGKVPAAEMVLPETTNAPFTIETGGLQFSILMYLAEFGGMKGRWEKGGNADAAWVDYVVYAGDEKDFDLSSMNAAALGFAFQLTEAGRRIEMKEIVTSQQGGQLSVKWEGLSVSVPLKPMEQPKNL</sequence>
<evidence type="ECO:0000313" key="2">
    <source>
        <dbReference type="Proteomes" id="UP000598271"/>
    </source>
</evidence>
<reference evidence="1 2" key="1">
    <citation type="journal article" date="2014" name="Int. J. Syst. Evol. Microbiol.">
        <title>Complete genome sequence of Corynebacterium casei LMG S-19264T (=DSM 44701T), isolated from a smear-ripened cheese.</title>
        <authorList>
            <consortium name="US DOE Joint Genome Institute (JGI-PGF)"/>
            <person name="Walter F."/>
            <person name="Albersmeier A."/>
            <person name="Kalinowski J."/>
            <person name="Ruckert C."/>
        </authorList>
    </citation>
    <scope>NUCLEOTIDE SEQUENCE [LARGE SCALE GENOMIC DNA]</scope>
    <source>
        <strain evidence="1 2">KCTC 12866</strain>
    </source>
</reference>
<gene>
    <name evidence="1" type="ORF">GCM10007390_50270</name>
</gene>
<dbReference type="InterPro" id="IPR008929">
    <property type="entry name" value="Chondroitin_lyas"/>
</dbReference>
<evidence type="ECO:0000313" key="1">
    <source>
        <dbReference type="EMBL" id="GHB88165.1"/>
    </source>
</evidence>
<comment type="caution">
    <text evidence="1">The sequence shown here is derived from an EMBL/GenBank/DDBJ whole genome shotgun (WGS) entry which is preliminary data.</text>
</comment>
<dbReference type="PANTHER" id="PTHR40616:SF1">
    <property type="entry name" value="LINALOOL DEHYDRATASE_ISOMERASE DOMAIN-CONTAINING PROTEIN"/>
    <property type="match status" value="1"/>
</dbReference>
<proteinExistence type="predicted"/>
<keyword evidence="2" id="KW-1185">Reference proteome</keyword>
<dbReference type="PANTHER" id="PTHR40616">
    <property type="entry name" value="LINALOOL DEHYDRATASE_ISOMERASE DOMAIN-CONTAINING PROTEIN"/>
    <property type="match status" value="1"/>
</dbReference>
<dbReference type="SUPFAM" id="SSF48230">
    <property type="entry name" value="Chondroitin AC/alginate lyase"/>
    <property type="match status" value="1"/>
</dbReference>
<organism evidence="1 2">
    <name type="scientific">Persicitalea jodogahamensis</name>
    <dbReference type="NCBI Taxonomy" id="402147"/>
    <lineage>
        <taxon>Bacteria</taxon>
        <taxon>Pseudomonadati</taxon>
        <taxon>Bacteroidota</taxon>
        <taxon>Cytophagia</taxon>
        <taxon>Cytophagales</taxon>
        <taxon>Spirosomataceae</taxon>
        <taxon>Persicitalea</taxon>
    </lineage>
</organism>
<accession>A0A8J3GCH3</accession>